<dbReference type="PROSITE" id="PS50157">
    <property type="entry name" value="ZINC_FINGER_C2H2_2"/>
    <property type="match status" value="1"/>
</dbReference>
<organism evidence="4 5">
    <name type="scientific">Panicum virgatum</name>
    <name type="common">Blackwell switchgrass</name>
    <dbReference type="NCBI Taxonomy" id="38727"/>
    <lineage>
        <taxon>Eukaryota</taxon>
        <taxon>Viridiplantae</taxon>
        <taxon>Streptophyta</taxon>
        <taxon>Embryophyta</taxon>
        <taxon>Tracheophyta</taxon>
        <taxon>Spermatophyta</taxon>
        <taxon>Magnoliopsida</taxon>
        <taxon>Liliopsida</taxon>
        <taxon>Poales</taxon>
        <taxon>Poaceae</taxon>
        <taxon>PACMAD clade</taxon>
        <taxon>Panicoideae</taxon>
        <taxon>Panicodae</taxon>
        <taxon>Paniceae</taxon>
        <taxon>Panicinae</taxon>
        <taxon>Panicum</taxon>
        <taxon>Panicum sect. Hiantes</taxon>
    </lineage>
</organism>
<proteinExistence type="predicted"/>
<dbReference type="InterPro" id="IPR045320">
    <property type="entry name" value="JAGGED/SL1-like"/>
</dbReference>
<dbReference type="InterPro" id="IPR013087">
    <property type="entry name" value="Znf_C2H2_type"/>
</dbReference>
<evidence type="ECO:0000256" key="2">
    <source>
        <dbReference type="SAM" id="MobiDB-lite"/>
    </source>
</evidence>
<feature type="domain" description="C2H2-type" evidence="3">
    <location>
        <begin position="92"/>
        <end position="119"/>
    </location>
</feature>
<dbReference type="GO" id="GO:0003700">
    <property type="term" value="F:DNA-binding transcription factor activity"/>
    <property type="evidence" value="ECO:0007669"/>
    <property type="project" value="InterPro"/>
</dbReference>
<dbReference type="SUPFAM" id="SSF57667">
    <property type="entry name" value="beta-beta-alpha zinc fingers"/>
    <property type="match status" value="1"/>
</dbReference>
<keyword evidence="5" id="KW-1185">Reference proteome</keyword>
<dbReference type="PROSITE" id="PS00028">
    <property type="entry name" value="ZINC_FINGER_C2H2_1"/>
    <property type="match status" value="1"/>
</dbReference>
<evidence type="ECO:0000259" key="3">
    <source>
        <dbReference type="PROSITE" id="PS50157"/>
    </source>
</evidence>
<dbReference type="InterPro" id="IPR036236">
    <property type="entry name" value="Znf_C2H2_sf"/>
</dbReference>
<evidence type="ECO:0000313" key="4">
    <source>
        <dbReference type="EMBL" id="KAG2631702.1"/>
    </source>
</evidence>
<sequence length="243" mass="25625">MSKFSETKPDWSGVGTVGLIAVYFFAPATSCLPGTVIRTEGLALVWSRSHHPPPLPASGLQLSLALAPAAAGRREEVAAPTAYVAGKQVRLFPCLYCNKKFLKSQALGGHQNAHKKDRATAGWNPHAYGDDGAVAAAVPRDALRRGGTARSAAAALSVTIASHWHGMEPPAGVKVEMPDGSTRLFADHDLLPGAGAAYPSAVSGGRDGTVEMHNWRRTSRRTPTPAPRPPAPAGRSIYLELRL</sequence>
<feature type="region of interest" description="Disordered" evidence="2">
    <location>
        <begin position="196"/>
        <end position="235"/>
    </location>
</feature>
<dbReference type="Proteomes" id="UP000823388">
    <property type="component" value="Chromosome 2N"/>
</dbReference>
<dbReference type="PANTHER" id="PTHR45730:SF108">
    <property type="entry name" value="PROTEIN LATE FLOWERING"/>
    <property type="match status" value="1"/>
</dbReference>
<dbReference type="EMBL" id="CM029040">
    <property type="protein sequence ID" value="KAG2631702.1"/>
    <property type="molecule type" value="Genomic_DNA"/>
</dbReference>
<accession>A0A8T0V5L5</accession>
<keyword evidence="1" id="KW-0479">Metal-binding</keyword>
<keyword evidence="1" id="KW-0863">Zinc-finger</keyword>
<dbReference type="AlphaFoldDB" id="A0A8T0V5L5"/>
<reference evidence="4" key="1">
    <citation type="submission" date="2020-05" db="EMBL/GenBank/DDBJ databases">
        <title>WGS assembly of Panicum virgatum.</title>
        <authorList>
            <person name="Lovell J.T."/>
            <person name="Jenkins J."/>
            <person name="Shu S."/>
            <person name="Juenger T.E."/>
            <person name="Schmutz J."/>
        </authorList>
    </citation>
    <scope>NUCLEOTIDE SEQUENCE</scope>
    <source>
        <strain evidence="4">AP13</strain>
    </source>
</reference>
<dbReference type="PANTHER" id="PTHR45730">
    <property type="entry name" value="ZINC FINGER PROTEIN JAGGED"/>
    <property type="match status" value="1"/>
</dbReference>
<protein>
    <recommendedName>
        <fullName evidence="3">C2H2-type domain-containing protein</fullName>
    </recommendedName>
</protein>
<evidence type="ECO:0000313" key="5">
    <source>
        <dbReference type="Proteomes" id="UP000823388"/>
    </source>
</evidence>
<evidence type="ECO:0000256" key="1">
    <source>
        <dbReference type="PROSITE-ProRule" id="PRU00042"/>
    </source>
</evidence>
<comment type="caution">
    <text evidence="4">The sequence shown here is derived from an EMBL/GenBank/DDBJ whole genome shotgun (WGS) entry which is preliminary data.</text>
</comment>
<dbReference type="OrthoDB" id="1915958at2759"/>
<name>A0A8T0V5L5_PANVG</name>
<keyword evidence="1" id="KW-0862">Zinc</keyword>
<dbReference type="GO" id="GO:0008270">
    <property type="term" value="F:zinc ion binding"/>
    <property type="evidence" value="ECO:0007669"/>
    <property type="project" value="UniProtKB-KW"/>
</dbReference>
<gene>
    <name evidence="4" type="ORF">PVAP13_2NG056500</name>
</gene>